<evidence type="ECO:0000313" key="2">
    <source>
        <dbReference type="Proteomes" id="UP000176510"/>
    </source>
</evidence>
<accession>A0A1G2L4Q4</accession>
<dbReference type="Proteomes" id="UP000176510">
    <property type="component" value="Unassembled WGS sequence"/>
</dbReference>
<dbReference type="STRING" id="1802279.A3B34_01220"/>
<protein>
    <submittedName>
        <fullName evidence="1">Uncharacterized protein</fullName>
    </submittedName>
</protein>
<comment type="caution">
    <text evidence="1">The sequence shown here is derived from an EMBL/GenBank/DDBJ whole genome shotgun (WGS) entry which is preliminary data.</text>
</comment>
<reference evidence="1 2" key="1">
    <citation type="journal article" date="2016" name="Nat. Commun.">
        <title>Thousands of microbial genomes shed light on interconnected biogeochemical processes in an aquifer system.</title>
        <authorList>
            <person name="Anantharaman K."/>
            <person name="Brown C.T."/>
            <person name="Hug L.A."/>
            <person name="Sharon I."/>
            <person name="Castelle C.J."/>
            <person name="Probst A.J."/>
            <person name="Thomas B.C."/>
            <person name="Singh A."/>
            <person name="Wilkins M.J."/>
            <person name="Karaoz U."/>
            <person name="Brodie E.L."/>
            <person name="Williams K.H."/>
            <person name="Hubbard S.S."/>
            <person name="Banfield J.F."/>
        </authorList>
    </citation>
    <scope>NUCLEOTIDE SEQUENCE [LARGE SCALE GENOMIC DNA]</scope>
</reference>
<sequence>MSEVLSLDGSDKIDKDIARLKARALEEIETNPNRPMQSLPATELLKRALDFANKYGKFRPMLRSNPPATDATLKLQIARQKGDHDSFVVRKQTIAERFENIGVSPATSSSIAAALMRKYNIRETA</sequence>
<gene>
    <name evidence="1" type="ORF">A3B34_01220</name>
</gene>
<dbReference type="AlphaFoldDB" id="A0A1G2L4Q4"/>
<dbReference type="EMBL" id="MHQR01000035">
    <property type="protein sequence ID" value="OHA06647.1"/>
    <property type="molecule type" value="Genomic_DNA"/>
</dbReference>
<proteinExistence type="predicted"/>
<evidence type="ECO:0000313" key="1">
    <source>
        <dbReference type="EMBL" id="OHA06647.1"/>
    </source>
</evidence>
<name>A0A1G2L4Q4_9BACT</name>
<organism evidence="1 2">
    <name type="scientific">Candidatus Sungbacteria bacterium RIFCSPLOWO2_01_FULL_54_21</name>
    <dbReference type="NCBI Taxonomy" id="1802279"/>
    <lineage>
        <taxon>Bacteria</taxon>
        <taxon>Candidatus Sungiibacteriota</taxon>
    </lineage>
</organism>